<dbReference type="GO" id="GO:0003677">
    <property type="term" value="F:DNA binding"/>
    <property type="evidence" value="ECO:0007669"/>
    <property type="project" value="UniProtKB-KW"/>
</dbReference>
<evidence type="ECO:0000256" key="3">
    <source>
        <dbReference type="ARBA" id="ARBA00023163"/>
    </source>
</evidence>
<evidence type="ECO:0000256" key="4">
    <source>
        <dbReference type="ARBA" id="ARBA00023242"/>
    </source>
</evidence>
<feature type="region of interest" description="Disordered" evidence="5">
    <location>
        <begin position="142"/>
        <end position="164"/>
    </location>
</feature>
<dbReference type="InterPro" id="IPR036093">
    <property type="entry name" value="NAC_dom_sf"/>
</dbReference>
<feature type="region of interest" description="Disordered" evidence="5">
    <location>
        <begin position="206"/>
        <end position="260"/>
    </location>
</feature>
<feature type="compositionally biased region" description="Basic and acidic residues" evidence="5">
    <location>
        <begin position="251"/>
        <end position="260"/>
    </location>
</feature>
<feature type="compositionally biased region" description="Basic and acidic residues" evidence="5">
    <location>
        <begin position="211"/>
        <end position="221"/>
    </location>
</feature>
<organism evidence="7 8">
    <name type="scientific">Setaria viridis</name>
    <name type="common">Green bristlegrass</name>
    <name type="synonym">Setaria italica subsp. viridis</name>
    <dbReference type="NCBI Taxonomy" id="4556"/>
    <lineage>
        <taxon>Eukaryota</taxon>
        <taxon>Viridiplantae</taxon>
        <taxon>Streptophyta</taxon>
        <taxon>Embryophyta</taxon>
        <taxon>Tracheophyta</taxon>
        <taxon>Spermatophyta</taxon>
        <taxon>Magnoliopsida</taxon>
        <taxon>Liliopsida</taxon>
        <taxon>Poales</taxon>
        <taxon>Poaceae</taxon>
        <taxon>PACMAD clade</taxon>
        <taxon>Panicoideae</taxon>
        <taxon>Panicodae</taxon>
        <taxon>Paniceae</taxon>
        <taxon>Cenchrinae</taxon>
        <taxon>Setaria</taxon>
    </lineage>
</organism>
<feature type="region of interest" description="Disordered" evidence="5">
    <location>
        <begin position="98"/>
        <end position="121"/>
    </location>
</feature>
<keyword evidence="2" id="KW-0238">DNA-binding</keyword>
<sequence>MEDDTPAAAAGAASASTAAACSGPGRFVVNLPPGYHFLPTDAELVLHYLRPRLTNHQLPLPTFFDERILHYHPDRLIEKYREYGEDRWFFFTKRERKHEGGSRPNRATPDNGHWNATGSPRRIRSGRALVGRVRTLVFYEAPRRKKTTHEEAGPPPVGKDKADKGVKTEWTMYEYESLASEEEFVATCADGNAKMDVIVLCTIQKKKQKTKHGEESKEKITRTKRKTREKSQDAEQGGCAGGKKARKKRMRAEEAQKEDITLSETEAPGQELAVEAYTGVASFTVDPNADTSHCFFSNTSSPVSTPPQETMMAAAARGDNNHISVHPSNAAMGKLCLRSDSASASRGTVHSTLDLPAAYVA</sequence>
<protein>
    <recommendedName>
        <fullName evidence="6">NAC domain-containing protein</fullName>
    </recommendedName>
</protein>
<name>A0A4V6D1S9_SETVI</name>
<proteinExistence type="predicted"/>
<dbReference type="PANTHER" id="PTHR31719:SF235">
    <property type="entry name" value="NAC DOMAIN-CONTAINING PROTEIN"/>
    <property type="match status" value="1"/>
</dbReference>
<dbReference type="Gramene" id="TKV95925">
    <property type="protein sequence ID" value="TKV95925"/>
    <property type="gene ID" value="SEVIR_9G395000v2"/>
</dbReference>
<dbReference type="SUPFAM" id="SSF101941">
    <property type="entry name" value="NAC domain"/>
    <property type="match status" value="1"/>
</dbReference>
<evidence type="ECO:0000313" key="8">
    <source>
        <dbReference type="Proteomes" id="UP000298652"/>
    </source>
</evidence>
<dbReference type="AlphaFoldDB" id="A0A4V6D1S9"/>
<evidence type="ECO:0000259" key="6">
    <source>
        <dbReference type="PROSITE" id="PS51005"/>
    </source>
</evidence>
<dbReference type="InterPro" id="IPR003441">
    <property type="entry name" value="NAC-dom"/>
</dbReference>
<feature type="compositionally biased region" description="Basic and acidic residues" evidence="5">
    <location>
        <begin position="148"/>
        <end position="164"/>
    </location>
</feature>
<accession>A0A4V6D1S9</accession>
<dbReference type="EMBL" id="CM016560">
    <property type="protein sequence ID" value="TKV95925.1"/>
    <property type="molecule type" value="Genomic_DNA"/>
</dbReference>
<evidence type="ECO:0000256" key="2">
    <source>
        <dbReference type="ARBA" id="ARBA00023125"/>
    </source>
</evidence>
<dbReference type="PANTHER" id="PTHR31719">
    <property type="entry name" value="NAC TRANSCRIPTION FACTOR 56"/>
    <property type="match status" value="1"/>
</dbReference>
<dbReference type="GO" id="GO:0006355">
    <property type="term" value="P:regulation of DNA-templated transcription"/>
    <property type="evidence" value="ECO:0007669"/>
    <property type="project" value="InterPro"/>
</dbReference>
<evidence type="ECO:0000256" key="1">
    <source>
        <dbReference type="ARBA" id="ARBA00023015"/>
    </source>
</evidence>
<feature type="domain" description="NAC" evidence="6">
    <location>
        <begin position="31"/>
        <end position="206"/>
    </location>
</feature>
<dbReference type="Pfam" id="PF02365">
    <property type="entry name" value="NAM"/>
    <property type="match status" value="1"/>
</dbReference>
<dbReference type="OMA" id="CADGNAK"/>
<evidence type="ECO:0000256" key="5">
    <source>
        <dbReference type="SAM" id="MobiDB-lite"/>
    </source>
</evidence>
<keyword evidence="8" id="KW-1185">Reference proteome</keyword>
<keyword evidence="3" id="KW-0804">Transcription</keyword>
<keyword evidence="1" id="KW-0805">Transcription regulation</keyword>
<gene>
    <name evidence="7" type="ORF">SEVIR_9G395000v2</name>
</gene>
<reference evidence="7" key="1">
    <citation type="submission" date="2019-03" db="EMBL/GenBank/DDBJ databases">
        <title>WGS assembly of Setaria viridis.</title>
        <authorList>
            <person name="Huang P."/>
            <person name="Jenkins J."/>
            <person name="Grimwood J."/>
            <person name="Barry K."/>
            <person name="Healey A."/>
            <person name="Mamidi S."/>
            <person name="Sreedasyam A."/>
            <person name="Shu S."/>
            <person name="Feldman M."/>
            <person name="Wu J."/>
            <person name="Yu Y."/>
            <person name="Chen C."/>
            <person name="Johnson J."/>
            <person name="Rokhsar D."/>
            <person name="Baxter I."/>
            <person name="Schmutz J."/>
            <person name="Brutnell T."/>
            <person name="Kellogg E."/>
        </authorList>
    </citation>
    <scope>NUCLEOTIDE SEQUENCE [LARGE SCALE GENOMIC DNA]</scope>
</reference>
<dbReference type="Proteomes" id="UP000298652">
    <property type="component" value="Chromosome 9"/>
</dbReference>
<evidence type="ECO:0000313" key="7">
    <source>
        <dbReference type="EMBL" id="TKV95925.1"/>
    </source>
</evidence>
<dbReference type="PROSITE" id="PS51005">
    <property type="entry name" value="NAC"/>
    <property type="match status" value="1"/>
</dbReference>
<dbReference type="Gene3D" id="2.170.150.80">
    <property type="entry name" value="NAC domain"/>
    <property type="match status" value="1"/>
</dbReference>
<keyword evidence="4" id="KW-0539">Nucleus</keyword>